<evidence type="ECO:0000313" key="1">
    <source>
        <dbReference type="EMBL" id="CPR11277.1"/>
    </source>
</evidence>
<protein>
    <submittedName>
        <fullName evidence="1">Uncharacterized protein</fullName>
    </submittedName>
</protein>
<gene>
    <name evidence="1" type="ORF">BN971_02557</name>
</gene>
<organism evidence="1">
    <name type="scientific">Mycobacterium bohemicum DSM 44277</name>
    <dbReference type="NCBI Taxonomy" id="1236609"/>
    <lineage>
        <taxon>Bacteria</taxon>
        <taxon>Bacillati</taxon>
        <taxon>Actinomycetota</taxon>
        <taxon>Actinomycetes</taxon>
        <taxon>Mycobacteriales</taxon>
        <taxon>Mycobacteriaceae</taxon>
        <taxon>Mycobacterium</taxon>
    </lineage>
</organism>
<dbReference type="AlphaFoldDB" id="A0A0U0W8P7"/>
<reference evidence="1" key="1">
    <citation type="submission" date="2015-03" db="EMBL/GenBank/DDBJ databases">
        <authorList>
            <person name="Murphy D."/>
        </authorList>
    </citation>
    <scope>NUCLEOTIDE SEQUENCE [LARGE SCALE GENOMIC DNA]</scope>
    <source>
        <strain evidence="1">DSM 44277</strain>
    </source>
</reference>
<accession>A0A0U0W8P7</accession>
<name>A0A0U0W8P7_MYCBE</name>
<dbReference type="EMBL" id="CSTD01000002">
    <property type="protein sequence ID" value="CPR11277.1"/>
    <property type="molecule type" value="Genomic_DNA"/>
</dbReference>
<sequence length="61" mass="6134">MKGIDVTGISRASVAETVSQLRAILAAVDAGDLEASAAERARIEGAVLALDVLAGSPKNTL</sequence>
<proteinExistence type="predicted"/>
<dbReference type="Proteomes" id="UP000198875">
    <property type="component" value="Unassembled WGS sequence"/>
</dbReference>